<proteinExistence type="predicted"/>
<dbReference type="PANTHER" id="PTHR38116:SF5">
    <property type="entry name" value="BZIP DOMAIN-CONTAINING PROTEIN"/>
    <property type="match status" value="1"/>
</dbReference>
<evidence type="ECO:0000313" key="3">
    <source>
        <dbReference type="Proteomes" id="UP000319257"/>
    </source>
</evidence>
<protein>
    <submittedName>
        <fullName evidence="2">Uncharacterized protein</fullName>
    </submittedName>
</protein>
<organism evidence="2 3">
    <name type="scientific">Thyridium curvatum</name>
    <dbReference type="NCBI Taxonomy" id="1093900"/>
    <lineage>
        <taxon>Eukaryota</taxon>
        <taxon>Fungi</taxon>
        <taxon>Dikarya</taxon>
        <taxon>Ascomycota</taxon>
        <taxon>Pezizomycotina</taxon>
        <taxon>Sordariomycetes</taxon>
        <taxon>Sordariomycetidae</taxon>
        <taxon>Thyridiales</taxon>
        <taxon>Thyridiaceae</taxon>
        <taxon>Thyridium</taxon>
    </lineage>
</organism>
<dbReference type="RefSeq" id="XP_030997995.1">
    <property type="nucleotide sequence ID" value="XM_031138287.1"/>
</dbReference>
<dbReference type="GeneID" id="41971380"/>
<feature type="region of interest" description="Disordered" evidence="1">
    <location>
        <begin position="1"/>
        <end position="22"/>
    </location>
</feature>
<dbReference type="PANTHER" id="PTHR38116">
    <property type="entry name" value="CHROMOSOME 7, WHOLE GENOME SHOTGUN SEQUENCE"/>
    <property type="match status" value="1"/>
</dbReference>
<evidence type="ECO:0000256" key="1">
    <source>
        <dbReference type="SAM" id="MobiDB-lite"/>
    </source>
</evidence>
<sequence>MVGQSTSQHRREQNRINQRNSRKSAIGPLQIIKCLPCGSEAHMCSQGAKRKAAHSAASAGPFGQTRKWIIYTEMADAARYPTTDATDTSLSINLTPGRSGGESLLEAASRRFCDLDITDRKRFICHIQQEALDGSASAIMQGRLLLPVTQYNIFIAMASNAKSIGLSMDDLRHDILSPFVSYQPAKSVVPPTLEPTALQRTTIHHPWLDLYPMSSVRDALISRMWQYDEDELCHDLFGSCSKDQKSAGFLIWGEPWDPMAYEITPRVLYKWAWLFDNCVDLLRSTNHWRRQRGEKPLPTPWLPQITQTQNQTIRRN</sequence>
<dbReference type="AlphaFoldDB" id="A0A507BCA3"/>
<dbReference type="Proteomes" id="UP000319257">
    <property type="component" value="Unassembled WGS sequence"/>
</dbReference>
<dbReference type="Pfam" id="PF11905">
    <property type="entry name" value="DUF3425"/>
    <property type="match status" value="1"/>
</dbReference>
<reference evidence="2 3" key="1">
    <citation type="submission" date="2019-06" db="EMBL/GenBank/DDBJ databases">
        <title>Draft genome sequence of the filamentous fungus Phialemoniopsis curvata isolated from diesel fuel.</title>
        <authorList>
            <person name="Varaljay V.A."/>
            <person name="Lyon W.J."/>
            <person name="Crouch A.L."/>
            <person name="Drake C.E."/>
            <person name="Hollomon J.M."/>
            <person name="Nadeau L.J."/>
            <person name="Nunn H.S."/>
            <person name="Stevenson B.S."/>
            <person name="Bojanowski C.L."/>
            <person name="Crookes-Goodson W.J."/>
        </authorList>
    </citation>
    <scope>NUCLEOTIDE SEQUENCE [LARGE SCALE GENOMIC DNA]</scope>
    <source>
        <strain evidence="2 3">D216</strain>
    </source>
</reference>
<evidence type="ECO:0000313" key="2">
    <source>
        <dbReference type="EMBL" id="TPX16284.1"/>
    </source>
</evidence>
<dbReference type="InParanoid" id="A0A507BCA3"/>
<dbReference type="STRING" id="1093900.A0A507BCA3"/>
<dbReference type="EMBL" id="SKBQ01000018">
    <property type="protein sequence ID" value="TPX16284.1"/>
    <property type="molecule type" value="Genomic_DNA"/>
</dbReference>
<dbReference type="OrthoDB" id="2245989at2759"/>
<name>A0A507BCA3_9PEZI</name>
<gene>
    <name evidence="2" type="ORF">E0L32_003933</name>
</gene>
<dbReference type="InterPro" id="IPR021833">
    <property type="entry name" value="DUF3425"/>
</dbReference>
<comment type="caution">
    <text evidence="2">The sequence shown here is derived from an EMBL/GenBank/DDBJ whole genome shotgun (WGS) entry which is preliminary data.</text>
</comment>
<accession>A0A507BCA3</accession>
<keyword evidence="3" id="KW-1185">Reference proteome</keyword>